<dbReference type="Proteomes" id="UP000324767">
    <property type="component" value="Unassembled WGS sequence"/>
</dbReference>
<dbReference type="AlphaFoldDB" id="A0A5M8PYX3"/>
<accession>A0A5M8PYX3</accession>
<gene>
    <name evidence="1" type="ORF">FRX48_01407</name>
</gene>
<comment type="caution">
    <text evidence="1">The sequence shown here is derived from an EMBL/GenBank/DDBJ whole genome shotgun (WGS) entry which is preliminary data.</text>
</comment>
<name>A0A5M8PYX3_9LECA</name>
<evidence type="ECO:0000313" key="2">
    <source>
        <dbReference type="Proteomes" id="UP000324767"/>
    </source>
</evidence>
<protein>
    <submittedName>
        <fullName evidence="1">Uncharacterized protein</fullName>
    </submittedName>
</protein>
<evidence type="ECO:0000313" key="1">
    <source>
        <dbReference type="EMBL" id="KAA6414657.1"/>
    </source>
</evidence>
<organism evidence="1 2">
    <name type="scientific">Lasallia pustulata</name>
    <dbReference type="NCBI Taxonomy" id="136370"/>
    <lineage>
        <taxon>Eukaryota</taxon>
        <taxon>Fungi</taxon>
        <taxon>Dikarya</taxon>
        <taxon>Ascomycota</taxon>
        <taxon>Pezizomycotina</taxon>
        <taxon>Lecanoromycetes</taxon>
        <taxon>OSLEUM clade</taxon>
        <taxon>Umbilicariomycetidae</taxon>
        <taxon>Umbilicariales</taxon>
        <taxon>Umbilicariaceae</taxon>
        <taxon>Lasallia</taxon>
    </lineage>
</organism>
<dbReference type="EMBL" id="VXIT01000002">
    <property type="protein sequence ID" value="KAA6414657.1"/>
    <property type="molecule type" value="Genomic_DNA"/>
</dbReference>
<proteinExistence type="predicted"/>
<sequence length="103" mass="11528">MQEKPEAIHLFNQYLPSLLGSSKTDFQKDILRKQILNNALLIENNQAIWASLVLNQASLLGNHIAVSAVRRELGDMGLCLRALRCPHHCRKGGNWRKVVSKGA</sequence>
<reference evidence="1 2" key="1">
    <citation type="submission" date="2019-09" db="EMBL/GenBank/DDBJ databases">
        <title>The hologenome of the rock-dwelling lichen Lasallia pustulata.</title>
        <authorList>
            <person name="Greshake Tzovaras B."/>
            <person name="Segers F."/>
            <person name="Bicker A."/>
            <person name="Dal Grande F."/>
            <person name="Otte J."/>
            <person name="Hankeln T."/>
            <person name="Schmitt I."/>
            <person name="Ebersberger I."/>
        </authorList>
    </citation>
    <scope>NUCLEOTIDE SEQUENCE [LARGE SCALE GENOMIC DNA]</scope>
    <source>
        <strain evidence="1">A1-1</strain>
    </source>
</reference>